<evidence type="ECO:0000256" key="1">
    <source>
        <dbReference type="SAM" id="Phobius"/>
    </source>
</evidence>
<comment type="caution">
    <text evidence="2">The sequence shown here is derived from an EMBL/GenBank/DDBJ whole genome shotgun (WGS) entry which is preliminary data.</text>
</comment>
<reference evidence="2" key="2">
    <citation type="submission" date="2020-09" db="EMBL/GenBank/DDBJ databases">
        <authorList>
            <person name="Sun Q."/>
            <person name="Kim S."/>
        </authorList>
    </citation>
    <scope>NUCLEOTIDE SEQUENCE</scope>
    <source>
        <strain evidence="2">KCTC 32337</strain>
    </source>
</reference>
<organism evidence="2 3">
    <name type="scientific">Paraglaciecola chathamensis</name>
    <dbReference type="NCBI Taxonomy" id="368405"/>
    <lineage>
        <taxon>Bacteria</taxon>
        <taxon>Pseudomonadati</taxon>
        <taxon>Pseudomonadota</taxon>
        <taxon>Gammaproteobacteria</taxon>
        <taxon>Alteromonadales</taxon>
        <taxon>Alteromonadaceae</taxon>
        <taxon>Paraglaciecola</taxon>
    </lineage>
</organism>
<keyword evidence="1" id="KW-0812">Transmembrane</keyword>
<protein>
    <submittedName>
        <fullName evidence="2">Uncharacterized protein</fullName>
    </submittedName>
</protein>
<gene>
    <name evidence="2" type="ORF">GCM10011274_39920</name>
</gene>
<dbReference type="AlphaFoldDB" id="A0A8H9M665"/>
<accession>A0A8H9M665</accession>
<proteinExistence type="predicted"/>
<sequence>MDSQILSSTIEAGGMVLAAITTGVSLVWSAKRITKREKLQNDLELALKDILAFNEIELALLDETDLSKTAFRETMRQKGIELSGMHTPSLVRRKLRQISL</sequence>
<dbReference type="Proteomes" id="UP000622604">
    <property type="component" value="Unassembled WGS sequence"/>
</dbReference>
<feature type="transmembrane region" description="Helical" evidence="1">
    <location>
        <begin position="12"/>
        <end position="30"/>
    </location>
</feature>
<name>A0A8H9M665_9ALTE</name>
<evidence type="ECO:0000313" key="3">
    <source>
        <dbReference type="Proteomes" id="UP000622604"/>
    </source>
</evidence>
<dbReference type="EMBL" id="BMZC01000014">
    <property type="protein sequence ID" value="GGZ77792.1"/>
    <property type="molecule type" value="Genomic_DNA"/>
</dbReference>
<keyword evidence="1" id="KW-0472">Membrane</keyword>
<reference evidence="2" key="1">
    <citation type="journal article" date="2014" name="Int. J. Syst. Evol. Microbiol.">
        <title>Complete genome sequence of Corynebacterium casei LMG S-19264T (=DSM 44701T), isolated from a smear-ripened cheese.</title>
        <authorList>
            <consortium name="US DOE Joint Genome Institute (JGI-PGF)"/>
            <person name="Walter F."/>
            <person name="Albersmeier A."/>
            <person name="Kalinowski J."/>
            <person name="Ruckert C."/>
        </authorList>
    </citation>
    <scope>NUCLEOTIDE SEQUENCE</scope>
    <source>
        <strain evidence="2">KCTC 32337</strain>
    </source>
</reference>
<dbReference type="RefSeq" id="WP_191867015.1">
    <property type="nucleotide sequence ID" value="NZ_BMZC01000014.1"/>
</dbReference>
<evidence type="ECO:0000313" key="2">
    <source>
        <dbReference type="EMBL" id="GGZ77792.1"/>
    </source>
</evidence>
<keyword evidence="1" id="KW-1133">Transmembrane helix</keyword>